<dbReference type="Proteomes" id="UP000025061">
    <property type="component" value="Unassembled WGS sequence"/>
</dbReference>
<keyword evidence="1" id="KW-0812">Transmembrane</keyword>
<dbReference type="CDD" id="cd00761">
    <property type="entry name" value="Glyco_tranf_GTA_type"/>
    <property type="match status" value="1"/>
</dbReference>
<dbReference type="AlphaFoldDB" id="A0A059FA95"/>
<dbReference type="Pfam" id="PF00535">
    <property type="entry name" value="Glycos_transf_2"/>
    <property type="match status" value="1"/>
</dbReference>
<comment type="caution">
    <text evidence="3">The sequence shown here is derived from an EMBL/GenBank/DDBJ whole genome shotgun (WGS) entry which is preliminary data.</text>
</comment>
<organism evidence="3 4">
    <name type="scientific">Hyphomonas hirschiana VP5</name>
    <dbReference type="NCBI Taxonomy" id="1280951"/>
    <lineage>
        <taxon>Bacteria</taxon>
        <taxon>Pseudomonadati</taxon>
        <taxon>Pseudomonadota</taxon>
        <taxon>Alphaproteobacteria</taxon>
        <taxon>Hyphomonadales</taxon>
        <taxon>Hyphomonadaceae</taxon>
        <taxon>Hyphomonas</taxon>
    </lineage>
</organism>
<name>A0A059FA95_9PROT</name>
<proteinExistence type="predicted"/>
<evidence type="ECO:0000313" key="4">
    <source>
        <dbReference type="Proteomes" id="UP000025061"/>
    </source>
</evidence>
<dbReference type="SUPFAM" id="SSF53448">
    <property type="entry name" value="Nucleotide-diphospho-sugar transferases"/>
    <property type="match status" value="1"/>
</dbReference>
<dbReference type="Gene3D" id="3.90.550.10">
    <property type="entry name" value="Spore Coat Polysaccharide Biosynthesis Protein SpsA, Chain A"/>
    <property type="match status" value="1"/>
</dbReference>
<evidence type="ECO:0000259" key="2">
    <source>
        <dbReference type="Pfam" id="PF00535"/>
    </source>
</evidence>
<dbReference type="InterPro" id="IPR029044">
    <property type="entry name" value="Nucleotide-diphossugar_trans"/>
</dbReference>
<dbReference type="InterPro" id="IPR001173">
    <property type="entry name" value="Glyco_trans_2-like"/>
</dbReference>
<evidence type="ECO:0000313" key="3">
    <source>
        <dbReference type="EMBL" id="KCZ87515.1"/>
    </source>
</evidence>
<keyword evidence="4" id="KW-1185">Reference proteome</keyword>
<dbReference type="PATRIC" id="fig|1280951.3.peg.3175"/>
<dbReference type="RefSeq" id="WP_051593758.1">
    <property type="nucleotide sequence ID" value="NZ_ARYI01000018.1"/>
</dbReference>
<dbReference type="EMBL" id="ARYI01000018">
    <property type="protein sequence ID" value="KCZ87515.1"/>
    <property type="molecule type" value="Genomic_DNA"/>
</dbReference>
<dbReference type="GO" id="GO:0016740">
    <property type="term" value="F:transferase activity"/>
    <property type="evidence" value="ECO:0007669"/>
    <property type="project" value="UniProtKB-KW"/>
</dbReference>
<accession>A0A059FA95</accession>
<feature type="transmembrane region" description="Helical" evidence="1">
    <location>
        <begin position="262"/>
        <end position="281"/>
    </location>
</feature>
<keyword evidence="1" id="KW-1133">Transmembrane helix</keyword>
<dbReference type="PANTHER" id="PTHR43685">
    <property type="entry name" value="GLYCOSYLTRANSFERASE"/>
    <property type="match status" value="1"/>
</dbReference>
<feature type="domain" description="Glycosyltransferase 2-like" evidence="2">
    <location>
        <begin position="16"/>
        <end position="180"/>
    </location>
</feature>
<reference evidence="3 4" key="1">
    <citation type="submission" date="2013-04" db="EMBL/GenBank/DDBJ databases">
        <title>Hyphomonas hirschiana VP5 Genome Sequencing.</title>
        <authorList>
            <person name="Lai Q."/>
            <person name="Shao Z."/>
        </authorList>
    </citation>
    <scope>NUCLEOTIDE SEQUENCE [LARGE SCALE GENOMIC DNA]</scope>
    <source>
        <strain evidence="3 4">VP5</strain>
    </source>
</reference>
<sequence>MTPPGDTARRLQILVAAPTYRRNEMLDGLLKSLSELALPENADVRFVIIDNDRTGSARPVVEKWQQTFPAPLAYQLEEAPGVTHVRNRALQLAGDADLLAFIDDDEFAHPAWLAALVRRYRETGAAGVFGPVQSVYPHTAPAWMKEWGVHGTPITEDRDQTKPGATCNCLIDMATVRKEAMSFDPRMSLTGAEDTLFFTQLLDRGHRLTQAKDALVYEHVPEDRARAAWLLRRWYRTGLTDAVIAGRNSAPGAARLKSGINGIIRVVVGSVLTALTAIATLGQNKRAMMSRAYTVSRGLGMISYALGKSYEEYGRKKTLA</sequence>
<keyword evidence="1" id="KW-0472">Membrane</keyword>
<dbReference type="InterPro" id="IPR050834">
    <property type="entry name" value="Glycosyltransf_2"/>
</dbReference>
<dbReference type="OrthoDB" id="6116224at2"/>
<protein>
    <submittedName>
        <fullName evidence="3">Glycosyl transferase group 2 family protein</fullName>
    </submittedName>
</protein>
<dbReference type="PANTHER" id="PTHR43685:SF11">
    <property type="entry name" value="GLYCOSYLTRANSFERASE TAGX-RELATED"/>
    <property type="match status" value="1"/>
</dbReference>
<evidence type="ECO:0000256" key="1">
    <source>
        <dbReference type="SAM" id="Phobius"/>
    </source>
</evidence>
<gene>
    <name evidence="3" type="ORF">HHI_15738</name>
</gene>
<keyword evidence="3" id="KW-0808">Transferase</keyword>